<dbReference type="PROSITE" id="PS51892">
    <property type="entry name" value="SUBTILASE"/>
    <property type="match status" value="1"/>
</dbReference>
<accession>A0A3Q7FK06</accession>
<evidence type="ECO:0000256" key="6">
    <source>
        <dbReference type="PIRSR" id="PIRSR615500-1"/>
    </source>
</evidence>
<evidence type="ECO:0000313" key="11">
    <source>
        <dbReference type="Proteomes" id="UP000004994"/>
    </source>
</evidence>
<keyword evidence="11" id="KW-1185">Reference proteome</keyword>
<reference evidence="10" key="1">
    <citation type="journal article" date="2012" name="Nature">
        <title>The tomato genome sequence provides insights into fleshy fruit evolution.</title>
        <authorList>
            <consortium name="Tomato Genome Consortium"/>
        </authorList>
    </citation>
    <scope>NUCLEOTIDE SEQUENCE [LARGE SCALE GENOMIC DNA]</scope>
    <source>
        <strain evidence="10">cv. Heinz 1706</strain>
    </source>
</reference>
<evidence type="ECO:0000256" key="7">
    <source>
        <dbReference type="PROSITE-ProRule" id="PRU01240"/>
    </source>
</evidence>
<keyword evidence="4 7" id="KW-0378">Hydrolase</keyword>
<dbReference type="InterPro" id="IPR045051">
    <property type="entry name" value="SBT"/>
</dbReference>
<sequence>MCRLFSSEAAIDSNIYSYKHGFSGFAARLTKSQAKKIAELPDVVHVIPNQLYKLHTTRSWDYLGLSTFSPPTNLLHEANMGDGVIIGVLDTGIWPECEAFNDKVLGPIPSKWKGDCQSGTDFDTAKACNKKLIGAKYFLKGFEAELEGHFLRMSLRHQGMEMDMAHTHQALRVDPLHQMQVTMDLLMGQLGVVHPKLELLCIGCVGISGVRKSADIIKGIDEAINDGVDILSIFIGLTTPQYADVDMRNGIAFASYHAVDRGITVVCSGGNKGDDLLLSTTQEVLQEVGGLGLIVAKNPTTDLNIYASDFPSIAPQVKLSAPKTHDGIPVSTHIASFSSRGPNSVAPAILKAAIPPDETPYKFDSGTSMAAPHISGIVALLKSLHPHWSPAAIKSALVTTGLYSANI</sequence>
<feature type="domain" description="Inhibitor I9" evidence="9">
    <location>
        <begin position="12"/>
        <end position="55"/>
    </location>
</feature>
<dbReference type="PROSITE" id="PS00138">
    <property type="entry name" value="SUBTILASE_SER"/>
    <property type="match status" value="1"/>
</dbReference>
<feature type="active site" description="Charge relay system" evidence="6 7">
    <location>
        <position position="368"/>
    </location>
</feature>
<dbReference type="InParanoid" id="A0A3Q7FK06"/>
<name>A0A3Q7FK06_SOLLC</name>
<feature type="active site" description="Charge relay system" evidence="6 7">
    <location>
        <position position="90"/>
    </location>
</feature>
<evidence type="ECO:0000256" key="4">
    <source>
        <dbReference type="ARBA" id="ARBA00022801"/>
    </source>
</evidence>
<dbReference type="AlphaFoldDB" id="A0A3Q7FK06"/>
<dbReference type="PANTHER" id="PTHR10795">
    <property type="entry name" value="PROPROTEIN CONVERTASE SUBTILISIN/KEXIN"/>
    <property type="match status" value="1"/>
</dbReference>
<dbReference type="InterPro" id="IPR000209">
    <property type="entry name" value="Peptidase_S8/S53_dom"/>
</dbReference>
<evidence type="ECO:0000259" key="8">
    <source>
        <dbReference type="Pfam" id="PF00082"/>
    </source>
</evidence>
<dbReference type="InterPro" id="IPR036852">
    <property type="entry name" value="Peptidase_S8/S53_dom_sf"/>
</dbReference>
<dbReference type="Proteomes" id="UP000004994">
    <property type="component" value="Chromosome 3"/>
</dbReference>
<dbReference type="GO" id="GO:0004252">
    <property type="term" value="F:serine-type endopeptidase activity"/>
    <property type="evidence" value="ECO:0007669"/>
    <property type="project" value="UniProtKB-UniRule"/>
</dbReference>
<dbReference type="PaxDb" id="4081-Solyc03g081250.1.1"/>
<dbReference type="InterPro" id="IPR015500">
    <property type="entry name" value="Peptidase_S8_subtilisin-rel"/>
</dbReference>
<feature type="active site" description="Charge relay system" evidence="6">
    <location>
        <position position="166"/>
    </location>
</feature>
<feature type="domain" description="Peptidase S8/S53" evidence="8">
    <location>
        <begin position="81"/>
        <end position="400"/>
    </location>
</feature>
<feature type="active site" description="Charge relay system" evidence="7">
    <location>
        <position position="177"/>
    </location>
</feature>
<evidence type="ECO:0000256" key="1">
    <source>
        <dbReference type="ARBA" id="ARBA00011073"/>
    </source>
</evidence>
<dbReference type="InterPro" id="IPR037045">
    <property type="entry name" value="S8pro/Inhibitor_I9_sf"/>
</dbReference>
<dbReference type="Pfam" id="PF00082">
    <property type="entry name" value="Peptidase_S8"/>
    <property type="match status" value="1"/>
</dbReference>
<dbReference type="Gene3D" id="3.30.70.80">
    <property type="entry name" value="Peptidase S8 propeptide/proteinase inhibitor I9"/>
    <property type="match status" value="1"/>
</dbReference>
<evidence type="ECO:0000256" key="2">
    <source>
        <dbReference type="ARBA" id="ARBA00022670"/>
    </source>
</evidence>
<keyword evidence="2 7" id="KW-0645">Protease</keyword>
<reference evidence="10" key="2">
    <citation type="submission" date="2019-01" db="UniProtKB">
        <authorList>
            <consortium name="EnsemblPlants"/>
        </authorList>
    </citation>
    <scope>IDENTIFICATION</scope>
    <source>
        <strain evidence="10">cv. Heinz 1706</strain>
    </source>
</reference>
<dbReference type="Pfam" id="PF05922">
    <property type="entry name" value="Inhibitor_I9"/>
    <property type="match status" value="1"/>
</dbReference>
<dbReference type="GO" id="GO:0006508">
    <property type="term" value="P:proteolysis"/>
    <property type="evidence" value="ECO:0007669"/>
    <property type="project" value="UniProtKB-KW"/>
</dbReference>
<organism evidence="10">
    <name type="scientific">Solanum lycopersicum</name>
    <name type="common">Tomato</name>
    <name type="synonym">Lycopersicon esculentum</name>
    <dbReference type="NCBI Taxonomy" id="4081"/>
    <lineage>
        <taxon>Eukaryota</taxon>
        <taxon>Viridiplantae</taxon>
        <taxon>Streptophyta</taxon>
        <taxon>Embryophyta</taxon>
        <taxon>Tracheophyta</taxon>
        <taxon>Spermatophyta</taxon>
        <taxon>Magnoliopsida</taxon>
        <taxon>eudicotyledons</taxon>
        <taxon>Gunneridae</taxon>
        <taxon>Pentapetalae</taxon>
        <taxon>asterids</taxon>
        <taxon>lamiids</taxon>
        <taxon>Solanales</taxon>
        <taxon>Solanaceae</taxon>
        <taxon>Solanoideae</taxon>
        <taxon>Solaneae</taxon>
        <taxon>Solanum</taxon>
        <taxon>Solanum subgen. Lycopersicon</taxon>
    </lineage>
</organism>
<keyword evidence="3" id="KW-0732">Signal</keyword>
<dbReference type="Gramene" id="Solyc03g081253.1.1">
    <property type="protein sequence ID" value="Solyc03g081253.1.1"/>
    <property type="gene ID" value="Solyc03g081253.1"/>
</dbReference>
<evidence type="ECO:0000256" key="5">
    <source>
        <dbReference type="ARBA" id="ARBA00022825"/>
    </source>
</evidence>
<evidence type="ECO:0000313" key="10">
    <source>
        <dbReference type="EnsemblPlants" id="Solyc03g081253.1.1"/>
    </source>
</evidence>
<dbReference type="InterPro" id="IPR023828">
    <property type="entry name" value="Peptidase_S8_Ser-AS"/>
</dbReference>
<protein>
    <recommendedName>
        <fullName evidence="12">Peptidase S8/S53 domain-containing protein</fullName>
    </recommendedName>
</protein>
<dbReference type="PRINTS" id="PR00723">
    <property type="entry name" value="SUBTILISIN"/>
</dbReference>
<evidence type="ECO:0000256" key="3">
    <source>
        <dbReference type="ARBA" id="ARBA00022729"/>
    </source>
</evidence>
<dbReference type="STRING" id="4081.A0A3Q7FK06"/>
<dbReference type="SUPFAM" id="SSF52743">
    <property type="entry name" value="Subtilisin-like"/>
    <property type="match status" value="1"/>
</dbReference>
<keyword evidence="5 7" id="KW-0720">Serine protease</keyword>
<comment type="similarity">
    <text evidence="1 7">Belongs to the peptidase S8 family.</text>
</comment>
<proteinExistence type="inferred from homology"/>
<dbReference type="EnsemblPlants" id="Solyc03g081253.1.1">
    <property type="protein sequence ID" value="Solyc03g081253.1.1"/>
    <property type="gene ID" value="Solyc03g081253.1"/>
</dbReference>
<dbReference type="Gene3D" id="3.40.50.200">
    <property type="entry name" value="Peptidase S8/S53 domain"/>
    <property type="match status" value="1"/>
</dbReference>
<dbReference type="InterPro" id="IPR010259">
    <property type="entry name" value="S8pro/Inhibitor_I9"/>
</dbReference>
<evidence type="ECO:0000259" key="9">
    <source>
        <dbReference type="Pfam" id="PF05922"/>
    </source>
</evidence>
<evidence type="ECO:0008006" key="12">
    <source>
        <dbReference type="Google" id="ProtNLM"/>
    </source>
</evidence>